<comment type="caution">
    <text evidence="1">The sequence shown here is derived from an EMBL/GenBank/DDBJ whole genome shotgun (WGS) entry which is preliminary data.</text>
</comment>
<protein>
    <submittedName>
        <fullName evidence="1">Uncharacterized protein</fullName>
    </submittedName>
</protein>
<organism evidence="1">
    <name type="scientific">marine sediment metagenome</name>
    <dbReference type="NCBI Taxonomy" id="412755"/>
    <lineage>
        <taxon>unclassified sequences</taxon>
        <taxon>metagenomes</taxon>
        <taxon>ecological metagenomes</taxon>
    </lineage>
</organism>
<sequence length="67" mass="7473">MTYTACFFGRKVGAIGVCYSIKATVEGRNEEEAQLALYDRFEHIQQLALTATVTGESMPRTAWDQVV</sequence>
<name>A0A0F9P3J3_9ZZZZ</name>
<dbReference type="AlphaFoldDB" id="A0A0F9P3J3"/>
<gene>
    <name evidence="1" type="ORF">LCGC14_1262800</name>
</gene>
<proteinExistence type="predicted"/>
<evidence type="ECO:0000313" key="1">
    <source>
        <dbReference type="EMBL" id="KKM88032.1"/>
    </source>
</evidence>
<reference evidence="1" key="1">
    <citation type="journal article" date="2015" name="Nature">
        <title>Complex archaea that bridge the gap between prokaryotes and eukaryotes.</title>
        <authorList>
            <person name="Spang A."/>
            <person name="Saw J.H."/>
            <person name="Jorgensen S.L."/>
            <person name="Zaremba-Niedzwiedzka K."/>
            <person name="Martijn J."/>
            <person name="Lind A.E."/>
            <person name="van Eijk R."/>
            <person name="Schleper C."/>
            <person name="Guy L."/>
            <person name="Ettema T.J."/>
        </authorList>
    </citation>
    <scope>NUCLEOTIDE SEQUENCE</scope>
</reference>
<dbReference type="EMBL" id="LAZR01007015">
    <property type="protein sequence ID" value="KKM88032.1"/>
    <property type="molecule type" value="Genomic_DNA"/>
</dbReference>
<accession>A0A0F9P3J3</accession>